<dbReference type="Pfam" id="PF00069">
    <property type="entry name" value="Pkinase"/>
    <property type="match status" value="2"/>
</dbReference>
<dbReference type="PROSITE" id="PS50011">
    <property type="entry name" value="PROTEIN_KINASE_DOM"/>
    <property type="match status" value="1"/>
</dbReference>
<dbReference type="GO" id="GO:0004691">
    <property type="term" value="F:cAMP-dependent protein kinase activity"/>
    <property type="evidence" value="ECO:0007669"/>
    <property type="project" value="UniProtKB-EC"/>
</dbReference>
<organism evidence="12 13">
    <name type="scientific">Clydaea vesicula</name>
    <dbReference type="NCBI Taxonomy" id="447962"/>
    <lineage>
        <taxon>Eukaryota</taxon>
        <taxon>Fungi</taxon>
        <taxon>Fungi incertae sedis</taxon>
        <taxon>Chytridiomycota</taxon>
        <taxon>Chytridiomycota incertae sedis</taxon>
        <taxon>Chytridiomycetes</taxon>
        <taxon>Lobulomycetales</taxon>
        <taxon>Lobulomycetaceae</taxon>
        <taxon>Clydaea</taxon>
    </lineage>
</organism>
<evidence type="ECO:0000256" key="3">
    <source>
        <dbReference type="ARBA" id="ARBA00022679"/>
    </source>
</evidence>
<dbReference type="InterPro" id="IPR000961">
    <property type="entry name" value="AGC-kinase_C"/>
</dbReference>
<dbReference type="EC" id="2.7.11.11" evidence="1"/>
<dbReference type="PANTHER" id="PTHR24353:SF37">
    <property type="entry name" value="CAMP-DEPENDENT PROTEIN KINASE CATALYTIC SUBUNIT PRKX"/>
    <property type="match status" value="1"/>
</dbReference>
<dbReference type="Gene3D" id="1.10.510.10">
    <property type="entry name" value="Transferase(Phosphotransferase) domain 1"/>
    <property type="match status" value="1"/>
</dbReference>
<protein>
    <recommendedName>
        <fullName evidence="1">cAMP-dependent protein kinase</fullName>
        <ecNumber evidence="1">2.7.11.11</ecNumber>
    </recommendedName>
</protein>
<evidence type="ECO:0000256" key="2">
    <source>
        <dbReference type="ARBA" id="ARBA00022527"/>
    </source>
</evidence>
<evidence type="ECO:0000259" key="11">
    <source>
        <dbReference type="PROSITE" id="PS51285"/>
    </source>
</evidence>
<keyword evidence="5" id="KW-0418">Kinase</keyword>
<reference evidence="12" key="1">
    <citation type="submission" date="2020-05" db="EMBL/GenBank/DDBJ databases">
        <title>Phylogenomic resolution of chytrid fungi.</title>
        <authorList>
            <person name="Stajich J.E."/>
            <person name="Amses K."/>
            <person name="Simmons R."/>
            <person name="Seto K."/>
            <person name="Myers J."/>
            <person name="Bonds A."/>
            <person name="Quandt C.A."/>
            <person name="Barry K."/>
            <person name="Liu P."/>
            <person name="Grigoriev I."/>
            <person name="Longcore J.E."/>
            <person name="James T.Y."/>
        </authorList>
    </citation>
    <scope>NUCLEOTIDE SEQUENCE</scope>
    <source>
        <strain evidence="12">JEL0476</strain>
    </source>
</reference>
<name>A0AAD5XZK9_9FUNG</name>
<dbReference type="PROSITE" id="PS51285">
    <property type="entry name" value="AGC_KINASE_CTER"/>
    <property type="match status" value="1"/>
</dbReference>
<evidence type="ECO:0000256" key="8">
    <source>
        <dbReference type="ARBA" id="ARBA00047454"/>
    </source>
</evidence>
<dbReference type="Proteomes" id="UP001211065">
    <property type="component" value="Unassembled WGS sequence"/>
</dbReference>
<dbReference type="SMART" id="SM00220">
    <property type="entry name" value="S_TKc"/>
    <property type="match status" value="1"/>
</dbReference>
<dbReference type="GO" id="GO:0005524">
    <property type="term" value="F:ATP binding"/>
    <property type="evidence" value="ECO:0007669"/>
    <property type="project" value="UniProtKB-UniRule"/>
</dbReference>
<keyword evidence="4 9" id="KW-0547">Nucleotide-binding</keyword>
<feature type="domain" description="AGC-kinase C-terminal" evidence="11">
    <location>
        <begin position="225"/>
        <end position="264"/>
    </location>
</feature>
<evidence type="ECO:0000256" key="1">
    <source>
        <dbReference type="ARBA" id="ARBA00012444"/>
    </source>
</evidence>
<dbReference type="AlphaFoldDB" id="A0AAD5XZK9"/>
<comment type="caution">
    <text evidence="12">The sequence shown here is derived from an EMBL/GenBank/DDBJ whole genome shotgun (WGS) entry which is preliminary data.</text>
</comment>
<feature type="binding site" evidence="9">
    <location>
        <position position="58"/>
    </location>
    <ligand>
        <name>ATP</name>
        <dbReference type="ChEBI" id="CHEBI:30616"/>
    </ligand>
</feature>
<dbReference type="PANTHER" id="PTHR24353">
    <property type="entry name" value="CYCLIC NUCLEOTIDE-DEPENDENT PROTEIN KINASE"/>
    <property type="match status" value="1"/>
</dbReference>
<dbReference type="Gene3D" id="3.30.200.20">
    <property type="entry name" value="Phosphorylase Kinase, domain 1"/>
    <property type="match status" value="1"/>
</dbReference>
<evidence type="ECO:0000313" key="12">
    <source>
        <dbReference type="EMBL" id="KAJ3222932.1"/>
    </source>
</evidence>
<keyword evidence="6 9" id="KW-0067">ATP-binding</keyword>
<comment type="catalytic activity">
    <reaction evidence="8">
        <text>L-seryl-[protein] + ATP = O-phospho-L-seryl-[protein] + ADP + H(+)</text>
        <dbReference type="Rhea" id="RHEA:17989"/>
        <dbReference type="Rhea" id="RHEA-COMP:9863"/>
        <dbReference type="Rhea" id="RHEA-COMP:11604"/>
        <dbReference type="ChEBI" id="CHEBI:15378"/>
        <dbReference type="ChEBI" id="CHEBI:29999"/>
        <dbReference type="ChEBI" id="CHEBI:30616"/>
        <dbReference type="ChEBI" id="CHEBI:83421"/>
        <dbReference type="ChEBI" id="CHEBI:456216"/>
        <dbReference type="EC" id="2.7.11.11"/>
    </reaction>
</comment>
<dbReference type="EMBL" id="JADGJW010000152">
    <property type="protein sequence ID" value="KAJ3222932.1"/>
    <property type="molecule type" value="Genomic_DNA"/>
</dbReference>
<dbReference type="InterPro" id="IPR011009">
    <property type="entry name" value="Kinase-like_dom_sf"/>
</dbReference>
<dbReference type="GO" id="GO:0005952">
    <property type="term" value="C:cAMP-dependent protein kinase complex"/>
    <property type="evidence" value="ECO:0007669"/>
    <property type="project" value="TreeGrafter"/>
</dbReference>
<dbReference type="FunFam" id="3.30.200.20:FF:000042">
    <property type="entry name" value="Aurora kinase A"/>
    <property type="match status" value="1"/>
</dbReference>
<evidence type="ECO:0000256" key="7">
    <source>
        <dbReference type="ARBA" id="ARBA00047292"/>
    </source>
</evidence>
<dbReference type="InterPro" id="IPR017441">
    <property type="entry name" value="Protein_kinase_ATP_BS"/>
</dbReference>
<feature type="domain" description="Protein kinase" evidence="10">
    <location>
        <begin position="29"/>
        <end position="264"/>
    </location>
</feature>
<evidence type="ECO:0000313" key="13">
    <source>
        <dbReference type="Proteomes" id="UP001211065"/>
    </source>
</evidence>
<dbReference type="PROSITE" id="PS00107">
    <property type="entry name" value="PROTEIN_KINASE_ATP"/>
    <property type="match status" value="1"/>
</dbReference>
<proteinExistence type="predicted"/>
<evidence type="ECO:0000256" key="9">
    <source>
        <dbReference type="PROSITE-ProRule" id="PRU10141"/>
    </source>
</evidence>
<evidence type="ECO:0000259" key="10">
    <source>
        <dbReference type="PROSITE" id="PS50011"/>
    </source>
</evidence>
<sequence>MLFGYKLFPTEEVAANEEKNEQQKHLGEFQLLKTIGTGTFGRVYLSKDAKTSTFYAMKVLKKSEIVRLRQVEHINNEKQILKEISFPFIVDLICTFQDEKSLFMLEEYVVGGEIFSHLRRAGKIEMVMIPIHFREIITSSGHDTAVDWWALGILAYEMLMGYPPFSDEEVFGIYEKILGGKISFSSTLEPLAKDFIKRLLTSDRTRRLGNLKEGSADVKAHQWFKGVDWKALLRKEVIAPIIPIFSHPGDTVSKAIVLILDVGC</sequence>
<gene>
    <name evidence="12" type="ORF">HK099_001738</name>
</gene>
<keyword evidence="2" id="KW-0723">Serine/threonine-protein kinase</keyword>
<keyword evidence="13" id="KW-1185">Reference proteome</keyword>
<evidence type="ECO:0000256" key="6">
    <source>
        <dbReference type="ARBA" id="ARBA00022840"/>
    </source>
</evidence>
<keyword evidence="3" id="KW-0808">Transferase</keyword>
<dbReference type="GO" id="GO:0005829">
    <property type="term" value="C:cytosol"/>
    <property type="evidence" value="ECO:0007669"/>
    <property type="project" value="TreeGrafter"/>
</dbReference>
<evidence type="ECO:0000256" key="5">
    <source>
        <dbReference type="ARBA" id="ARBA00022777"/>
    </source>
</evidence>
<comment type="catalytic activity">
    <reaction evidence="7">
        <text>L-threonyl-[protein] + ATP = O-phospho-L-threonyl-[protein] + ADP + H(+)</text>
        <dbReference type="Rhea" id="RHEA:46608"/>
        <dbReference type="Rhea" id="RHEA-COMP:11060"/>
        <dbReference type="Rhea" id="RHEA-COMP:11605"/>
        <dbReference type="ChEBI" id="CHEBI:15378"/>
        <dbReference type="ChEBI" id="CHEBI:30013"/>
        <dbReference type="ChEBI" id="CHEBI:30616"/>
        <dbReference type="ChEBI" id="CHEBI:61977"/>
        <dbReference type="ChEBI" id="CHEBI:456216"/>
        <dbReference type="EC" id="2.7.11.11"/>
    </reaction>
</comment>
<evidence type="ECO:0000256" key="4">
    <source>
        <dbReference type="ARBA" id="ARBA00022741"/>
    </source>
</evidence>
<accession>A0AAD5XZK9</accession>
<dbReference type="InterPro" id="IPR000719">
    <property type="entry name" value="Prot_kinase_dom"/>
</dbReference>
<dbReference type="SUPFAM" id="SSF56112">
    <property type="entry name" value="Protein kinase-like (PK-like)"/>
    <property type="match status" value="1"/>
</dbReference>